<evidence type="ECO:0000313" key="1">
    <source>
        <dbReference type="EMBL" id="KAH3821037.1"/>
    </source>
</evidence>
<keyword evidence="2" id="KW-1185">Reference proteome</keyword>
<proteinExistence type="predicted"/>
<sequence>MSYCNPARLKWGIEPGTFLFQIRQTLDRVAIKASSYSKAVSVLLIPNSATHVPNNCEIFREFLNATIYDARLTRIVGFYVRQKSNHARKIPDHCED</sequence>
<reference evidence="1" key="2">
    <citation type="submission" date="2020-11" db="EMBL/GenBank/DDBJ databases">
        <authorList>
            <person name="McCartney M.A."/>
            <person name="Auch B."/>
            <person name="Kono T."/>
            <person name="Mallez S."/>
            <person name="Becker A."/>
            <person name="Gohl D.M."/>
            <person name="Silverstein K.A.T."/>
            <person name="Koren S."/>
            <person name="Bechman K.B."/>
            <person name="Herman A."/>
            <person name="Abrahante J.E."/>
            <person name="Garbe J."/>
        </authorList>
    </citation>
    <scope>NUCLEOTIDE SEQUENCE</scope>
    <source>
        <strain evidence="1">Duluth1</strain>
        <tissue evidence="1">Whole animal</tissue>
    </source>
</reference>
<evidence type="ECO:0000313" key="2">
    <source>
        <dbReference type="Proteomes" id="UP000828390"/>
    </source>
</evidence>
<organism evidence="1 2">
    <name type="scientific">Dreissena polymorpha</name>
    <name type="common">Zebra mussel</name>
    <name type="synonym">Mytilus polymorpha</name>
    <dbReference type="NCBI Taxonomy" id="45954"/>
    <lineage>
        <taxon>Eukaryota</taxon>
        <taxon>Metazoa</taxon>
        <taxon>Spiralia</taxon>
        <taxon>Lophotrochozoa</taxon>
        <taxon>Mollusca</taxon>
        <taxon>Bivalvia</taxon>
        <taxon>Autobranchia</taxon>
        <taxon>Heteroconchia</taxon>
        <taxon>Euheterodonta</taxon>
        <taxon>Imparidentia</taxon>
        <taxon>Neoheterodontei</taxon>
        <taxon>Myida</taxon>
        <taxon>Dreissenoidea</taxon>
        <taxon>Dreissenidae</taxon>
        <taxon>Dreissena</taxon>
    </lineage>
</organism>
<reference evidence="1" key="1">
    <citation type="journal article" date="2019" name="bioRxiv">
        <title>The Genome of the Zebra Mussel, Dreissena polymorpha: A Resource for Invasive Species Research.</title>
        <authorList>
            <person name="McCartney M.A."/>
            <person name="Auch B."/>
            <person name="Kono T."/>
            <person name="Mallez S."/>
            <person name="Zhang Y."/>
            <person name="Obille A."/>
            <person name="Becker A."/>
            <person name="Abrahante J.E."/>
            <person name="Garbe J."/>
            <person name="Badalamenti J.P."/>
            <person name="Herman A."/>
            <person name="Mangelson H."/>
            <person name="Liachko I."/>
            <person name="Sullivan S."/>
            <person name="Sone E.D."/>
            <person name="Koren S."/>
            <person name="Silverstein K.A.T."/>
            <person name="Beckman K.B."/>
            <person name="Gohl D.M."/>
        </authorList>
    </citation>
    <scope>NUCLEOTIDE SEQUENCE</scope>
    <source>
        <strain evidence="1">Duluth1</strain>
        <tissue evidence="1">Whole animal</tissue>
    </source>
</reference>
<gene>
    <name evidence="1" type="ORF">DPMN_122794</name>
</gene>
<dbReference type="AlphaFoldDB" id="A0A9D4GQD9"/>
<dbReference type="EMBL" id="JAIWYP010000005">
    <property type="protein sequence ID" value="KAH3821037.1"/>
    <property type="molecule type" value="Genomic_DNA"/>
</dbReference>
<accession>A0A9D4GQD9</accession>
<protein>
    <submittedName>
        <fullName evidence="1">Uncharacterized protein</fullName>
    </submittedName>
</protein>
<dbReference type="Proteomes" id="UP000828390">
    <property type="component" value="Unassembled WGS sequence"/>
</dbReference>
<name>A0A9D4GQD9_DREPO</name>
<comment type="caution">
    <text evidence="1">The sequence shown here is derived from an EMBL/GenBank/DDBJ whole genome shotgun (WGS) entry which is preliminary data.</text>
</comment>